<proteinExistence type="predicted"/>
<protein>
    <submittedName>
        <fullName evidence="1">Uncharacterized protein</fullName>
    </submittedName>
</protein>
<dbReference type="OrthoDB" id="8947436at2759"/>
<gene>
    <name evidence="1" type="ORF">NHX12_015080</name>
</gene>
<name>A0A9Q0DCP2_9TELE</name>
<organism evidence="1 2">
    <name type="scientific">Muraenolepis orangiensis</name>
    <name type="common">Patagonian moray cod</name>
    <dbReference type="NCBI Taxonomy" id="630683"/>
    <lineage>
        <taxon>Eukaryota</taxon>
        <taxon>Metazoa</taxon>
        <taxon>Chordata</taxon>
        <taxon>Craniata</taxon>
        <taxon>Vertebrata</taxon>
        <taxon>Euteleostomi</taxon>
        <taxon>Actinopterygii</taxon>
        <taxon>Neopterygii</taxon>
        <taxon>Teleostei</taxon>
        <taxon>Neoteleostei</taxon>
        <taxon>Acanthomorphata</taxon>
        <taxon>Zeiogadaria</taxon>
        <taxon>Gadariae</taxon>
        <taxon>Gadiformes</taxon>
        <taxon>Muraenolepidoidei</taxon>
        <taxon>Muraenolepididae</taxon>
        <taxon>Muraenolepis</taxon>
    </lineage>
</organism>
<reference evidence="1" key="1">
    <citation type="submission" date="2022-07" db="EMBL/GenBank/DDBJ databases">
        <title>Chromosome-level genome of Muraenolepis orangiensis.</title>
        <authorList>
            <person name="Kim J."/>
        </authorList>
    </citation>
    <scope>NUCLEOTIDE SEQUENCE</scope>
    <source>
        <strain evidence="1">KU_S4_2022</strain>
        <tissue evidence="1">Muscle</tissue>
    </source>
</reference>
<dbReference type="InterPro" id="IPR043502">
    <property type="entry name" value="DNA/RNA_pol_sf"/>
</dbReference>
<evidence type="ECO:0000313" key="2">
    <source>
        <dbReference type="Proteomes" id="UP001148018"/>
    </source>
</evidence>
<dbReference type="Gene3D" id="3.10.10.10">
    <property type="entry name" value="HIV Type 1 Reverse Transcriptase, subunit A, domain 1"/>
    <property type="match status" value="1"/>
</dbReference>
<dbReference type="EMBL" id="JANIIK010000119">
    <property type="protein sequence ID" value="KAJ3584585.1"/>
    <property type="molecule type" value="Genomic_DNA"/>
</dbReference>
<sequence length="187" mass="21158">MVGKTHTAKQLGPMIQKCLAMAEWVTTESPLLQRSPDGQYWRICHKSREEGVIERVERERSTMATTDHPGMKEVYERIDKFDLWAKGDYDVGKTLQHCIQVPLKDTGHSVWQTQYWLKPDAVEGIRPTIAGLLQAGVLCYSDSSWNTPILPLPKAGPEGSPTKWRSGECILLSTTASRKPRHVLIYI</sequence>
<accession>A0A9Q0DCP2</accession>
<dbReference type="Proteomes" id="UP001148018">
    <property type="component" value="Unassembled WGS sequence"/>
</dbReference>
<comment type="caution">
    <text evidence="1">The sequence shown here is derived from an EMBL/GenBank/DDBJ whole genome shotgun (WGS) entry which is preliminary data.</text>
</comment>
<dbReference type="SUPFAM" id="SSF56672">
    <property type="entry name" value="DNA/RNA polymerases"/>
    <property type="match status" value="1"/>
</dbReference>
<evidence type="ECO:0000313" key="1">
    <source>
        <dbReference type="EMBL" id="KAJ3584585.1"/>
    </source>
</evidence>
<dbReference type="AlphaFoldDB" id="A0A9Q0DCP2"/>
<keyword evidence="2" id="KW-1185">Reference proteome</keyword>